<reference evidence="1 2" key="1">
    <citation type="submission" date="2024-08" db="EMBL/GenBank/DDBJ databases">
        <title>Insights into the chromosomal genome structure of Flemingia macrophylla.</title>
        <authorList>
            <person name="Ding Y."/>
            <person name="Zhao Y."/>
            <person name="Bi W."/>
            <person name="Wu M."/>
            <person name="Zhao G."/>
            <person name="Gong Y."/>
            <person name="Li W."/>
            <person name="Zhang P."/>
        </authorList>
    </citation>
    <scope>NUCLEOTIDE SEQUENCE [LARGE SCALE GENOMIC DNA]</scope>
    <source>
        <strain evidence="1">DYQJB</strain>
        <tissue evidence="1">Leaf</tissue>
    </source>
</reference>
<dbReference type="EMBL" id="JBGMDY010000010">
    <property type="protein sequence ID" value="KAL2320415.1"/>
    <property type="molecule type" value="Genomic_DNA"/>
</dbReference>
<dbReference type="AlphaFoldDB" id="A0ABD1LA63"/>
<proteinExistence type="predicted"/>
<keyword evidence="2" id="KW-1185">Reference proteome</keyword>
<protein>
    <submittedName>
        <fullName evidence="1">Uncharacterized protein</fullName>
    </submittedName>
</protein>
<evidence type="ECO:0000313" key="2">
    <source>
        <dbReference type="Proteomes" id="UP001603857"/>
    </source>
</evidence>
<gene>
    <name evidence="1" type="ORF">Fmac_029384</name>
</gene>
<accession>A0ABD1LA63</accession>
<organism evidence="1 2">
    <name type="scientific">Flemingia macrophylla</name>
    <dbReference type="NCBI Taxonomy" id="520843"/>
    <lineage>
        <taxon>Eukaryota</taxon>
        <taxon>Viridiplantae</taxon>
        <taxon>Streptophyta</taxon>
        <taxon>Embryophyta</taxon>
        <taxon>Tracheophyta</taxon>
        <taxon>Spermatophyta</taxon>
        <taxon>Magnoliopsida</taxon>
        <taxon>eudicotyledons</taxon>
        <taxon>Gunneridae</taxon>
        <taxon>Pentapetalae</taxon>
        <taxon>rosids</taxon>
        <taxon>fabids</taxon>
        <taxon>Fabales</taxon>
        <taxon>Fabaceae</taxon>
        <taxon>Papilionoideae</taxon>
        <taxon>50 kb inversion clade</taxon>
        <taxon>NPAAA clade</taxon>
        <taxon>indigoferoid/millettioid clade</taxon>
        <taxon>Phaseoleae</taxon>
        <taxon>Flemingia</taxon>
    </lineage>
</organism>
<dbReference type="Proteomes" id="UP001603857">
    <property type="component" value="Unassembled WGS sequence"/>
</dbReference>
<sequence length="53" mass="6221">MFPYIRKPEINGEYSSHNKLEHEAKIPFISSIMTNCMMYLLSIKQGMYSPLTH</sequence>
<name>A0ABD1LA63_9FABA</name>
<evidence type="ECO:0000313" key="1">
    <source>
        <dbReference type="EMBL" id="KAL2320415.1"/>
    </source>
</evidence>
<comment type="caution">
    <text evidence="1">The sequence shown here is derived from an EMBL/GenBank/DDBJ whole genome shotgun (WGS) entry which is preliminary data.</text>
</comment>